<proteinExistence type="predicted"/>
<organism evidence="1 2">
    <name type="scientific">Apiospora saccharicola</name>
    <dbReference type="NCBI Taxonomy" id="335842"/>
    <lineage>
        <taxon>Eukaryota</taxon>
        <taxon>Fungi</taxon>
        <taxon>Dikarya</taxon>
        <taxon>Ascomycota</taxon>
        <taxon>Pezizomycotina</taxon>
        <taxon>Sordariomycetes</taxon>
        <taxon>Xylariomycetidae</taxon>
        <taxon>Amphisphaeriales</taxon>
        <taxon>Apiosporaceae</taxon>
        <taxon>Apiospora</taxon>
    </lineage>
</organism>
<sequence length="98" mass="11501">MQECVLKRGDLFALLRNCRILKENCFYAPEAATSTSWLMQPMQAPAYYEIVNTLRRSARDTLRYLDLDIGHFKGTTWVNSLDSDLAAMWWEIYRLPHV</sequence>
<dbReference type="Proteomes" id="UP001446871">
    <property type="component" value="Unassembled WGS sequence"/>
</dbReference>
<protein>
    <submittedName>
        <fullName evidence="1">Uncharacterized protein</fullName>
    </submittedName>
</protein>
<gene>
    <name evidence="1" type="ORF">PG996_004413</name>
</gene>
<reference evidence="1 2" key="1">
    <citation type="submission" date="2023-01" db="EMBL/GenBank/DDBJ databases">
        <title>Analysis of 21 Apiospora genomes using comparative genomics revels a genus with tremendous synthesis potential of carbohydrate active enzymes and secondary metabolites.</title>
        <authorList>
            <person name="Sorensen T."/>
        </authorList>
    </citation>
    <scope>NUCLEOTIDE SEQUENCE [LARGE SCALE GENOMIC DNA]</scope>
    <source>
        <strain evidence="1 2">CBS 83171</strain>
    </source>
</reference>
<dbReference type="EMBL" id="JAQQWM010000002">
    <property type="protein sequence ID" value="KAK8078243.1"/>
    <property type="molecule type" value="Genomic_DNA"/>
</dbReference>
<evidence type="ECO:0000313" key="1">
    <source>
        <dbReference type="EMBL" id="KAK8078243.1"/>
    </source>
</evidence>
<accession>A0ABR1W7V1</accession>
<keyword evidence="2" id="KW-1185">Reference proteome</keyword>
<name>A0ABR1W7V1_9PEZI</name>
<comment type="caution">
    <text evidence="1">The sequence shown here is derived from an EMBL/GenBank/DDBJ whole genome shotgun (WGS) entry which is preliminary data.</text>
</comment>
<evidence type="ECO:0000313" key="2">
    <source>
        <dbReference type="Proteomes" id="UP001446871"/>
    </source>
</evidence>